<keyword evidence="4" id="KW-1185">Reference proteome</keyword>
<feature type="transmembrane region" description="Helical" evidence="2">
    <location>
        <begin position="204"/>
        <end position="221"/>
    </location>
</feature>
<feature type="region of interest" description="Disordered" evidence="1">
    <location>
        <begin position="1"/>
        <end position="154"/>
    </location>
</feature>
<accession>A0ABX1VE76</accession>
<sequence length="386" mass="41865">MTEPRDDTDFPLPEPEPHASFEDFVEAGAEEAKEPEADPFDDAPPERNPFDLSGDRSEETPPPADPFGDADAGEDAGATETYSLGETTVPPKWGVGSNPPPADPPRERPRRPKPALQPAREPAPPIAAADSDEDLADDDLTEGGETVRASAGPAKPKLRDWVEARCKKEAKMYALGAAVLGPVGLLAVGFTWLVLYVAAPFDGILAWAFATVVVAALFWVNKQAADQRTIRVHVEPGDREIKPVTLDVPRGSGLTWLMYLTGSRDLPGILQFLGTITLFGPRLCDLAWQMGRTAQKLWMIDVDAIAAPLKTLVRAEGKVAFAAFFEAHSKLSPQGLVNRLSRIDGVLFLPTSQPPGLCVSNALKDEFAAWRVKWQELRAAGDRLYD</sequence>
<evidence type="ECO:0000313" key="4">
    <source>
        <dbReference type="Proteomes" id="UP000609651"/>
    </source>
</evidence>
<keyword evidence="2" id="KW-0812">Transmembrane</keyword>
<feature type="transmembrane region" description="Helical" evidence="2">
    <location>
        <begin position="173"/>
        <end position="198"/>
    </location>
</feature>
<reference evidence="3 4" key="1">
    <citation type="journal article" date="2020" name="Syst. Appl. Microbiol.">
        <title>Alienimonas chondri sp. nov., a novel planctomycete isolated from the biofilm of the red alga Chondrus crispus.</title>
        <authorList>
            <person name="Vitorino I."/>
            <person name="Albuquerque L."/>
            <person name="Wiegand S."/>
            <person name="Kallscheuer N."/>
            <person name="da Costa M.S."/>
            <person name="Lobo-da-Cunha A."/>
            <person name="Jogler C."/>
            <person name="Lage O.M."/>
        </authorList>
    </citation>
    <scope>NUCLEOTIDE SEQUENCE [LARGE SCALE GENOMIC DNA]</scope>
    <source>
        <strain evidence="3 4">LzC2</strain>
    </source>
</reference>
<dbReference type="RefSeq" id="WP_171187416.1">
    <property type="nucleotide sequence ID" value="NZ_WTPX01000076.1"/>
</dbReference>
<evidence type="ECO:0000256" key="1">
    <source>
        <dbReference type="SAM" id="MobiDB-lite"/>
    </source>
</evidence>
<feature type="compositionally biased region" description="Acidic residues" evidence="1">
    <location>
        <begin position="130"/>
        <end position="142"/>
    </location>
</feature>
<organism evidence="3 4">
    <name type="scientific">Alienimonas chondri</name>
    <dbReference type="NCBI Taxonomy" id="2681879"/>
    <lineage>
        <taxon>Bacteria</taxon>
        <taxon>Pseudomonadati</taxon>
        <taxon>Planctomycetota</taxon>
        <taxon>Planctomycetia</taxon>
        <taxon>Planctomycetales</taxon>
        <taxon>Planctomycetaceae</taxon>
        <taxon>Alienimonas</taxon>
    </lineage>
</organism>
<evidence type="ECO:0008006" key="5">
    <source>
        <dbReference type="Google" id="ProtNLM"/>
    </source>
</evidence>
<evidence type="ECO:0000313" key="3">
    <source>
        <dbReference type="EMBL" id="NNJ26409.1"/>
    </source>
</evidence>
<proteinExistence type="predicted"/>
<feature type="compositionally biased region" description="Basic and acidic residues" evidence="1">
    <location>
        <begin position="44"/>
        <end position="59"/>
    </location>
</feature>
<comment type="caution">
    <text evidence="3">The sequence shown here is derived from an EMBL/GenBank/DDBJ whole genome shotgun (WGS) entry which is preliminary data.</text>
</comment>
<dbReference type="EMBL" id="WTPX01000076">
    <property type="protein sequence ID" value="NNJ26409.1"/>
    <property type="molecule type" value="Genomic_DNA"/>
</dbReference>
<name>A0ABX1VE76_9PLAN</name>
<gene>
    <name evidence="3" type="ORF">LzC2_24930</name>
</gene>
<protein>
    <recommendedName>
        <fullName evidence="5">DUF2868 domain-containing protein</fullName>
    </recommendedName>
</protein>
<feature type="compositionally biased region" description="Low complexity" evidence="1">
    <location>
        <begin position="66"/>
        <end position="78"/>
    </location>
</feature>
<keyword evidence="2" id="KW-1133">Transmembrane helix</keyword>
<keyword evidence="2" id="KW-0472">Membrane</keyword>
<evidence type="ECO:0000256" key="2">
    <source>
        <dbReference type="SAM" id="Phobius"/>
    </source>
</evidence>
<dbReference type="Proteomes" id="UP000609651">
    <property type="component" value="Unassembled WGS sequence"/>
</dbReference>